<evidence type="ECO:0000259" key="1">
    <source>
        <dbReference type="PROSITE" id="PS51781"/>
    </source>
</evidence>
<keyword evidence="2" id="KW-0808">Transferase</keyword>
<dbReference type="EMBL" id="LBUZ01000027">
    <property type="protein sequence ID" value="KKQ74750.1"/>
    <property type="molecule type" value="Genomic_DNA"/>
</dbReference>
<name>A0A0G0KGX8_9BACT</name>
<dbReference type="Proteomes" id="UP000034181">
    <property type="component" value="Unassembled WGS sequence"/>
</dbReference>
<dbReference type="SMART" id="SM00287">
    <property type="entry name" value="SH3b"/>
    <property type="match status" value="1"/>
</dbReference>
<organism evidence="2 3">
    <name type="scientific">Candidatus Woesebacteria bacterium GW2011_GWB1_38_5b</name>
    <dbReference type="NCBI Taxonomy" id="1618569"/>
    <lineage>
        <taxon>Bacteria</taxon>
        <taxon>Candidatus Woeseibacteriota</taxon>
    </lineage>
</organism>
<dbReference type="InterPro" id="IPR003646">
    <property type="entry name" value="SH3-like_bac-type"/>
</dbReference>
<feature type="domain" description="SH3b" evidence="1">
    <location>
        <begin position="205"/>
        <end position="272"/>
    </location>
</feature>
<evidence type="ECO:0000313" key="2">
    <source>
        <dbReference type="EMBL" id="KKQ74750.1"/>
    </source>
</evidence>
<reference evidence="2 3" key="1">
    <citation type="journal article" date="2015" name="Nature">
        <title>rRNA introns, odd ribosomes, and small enigmatic genomes across a large radiation of phyla.</title>
        <authorList>
            <person name="Brown C.T."/>
            <person name="Hug L.A."/>
            <person name="Thomas B.C."/>
            <person name="Sharon I."/>
            <person name="Castelle C.J."/>
            <person name="Singh A."/>
            <person name="Wilkins M.J."/>
            <person name="Williams K.H."/>
            <person name="Banfield J.F."/>
        </authorList>
    </citation>
    <scope>NUCLEOTIDE SEQUENCE [LARGE SCALE GENOMIC DNA]</scope>
</reference>
<keyword evidence="2" id="KW-0418">Kinase</keyword>
<protein>
    <submittedName>
        <fullName evidence="2">Serine/threonine protein kinase</fullName>
    </submittedName>
</protein>
<dbReference type="InterPro" id="IPR013229">
    <property type="entry name" value="PEGA"/>
</dbReference>
<sequence length="272" mass="29700">MRKLILFLLLLLIITIIFLLSVLVLGRDSGKGALQVTTVPESQVFLDNKFVGKTPLCLCELPQLLEGGDYTIKLIPLNKDLKTSQQKITIYPGILTVVDRTFDANSAASSGSLITLSPSSKGKAELMVISFPGNADVVLDSEIVGKTPLLTEDITASDHEIKILKDGYKEKILKVKTIEGKRLEANVVLGIKTTEDSEEDEKAQTESSKVIILATPVGFLRVREENSVNSAQIATVNPGDELKLLSEVKGWYEVKLENGTTGWISAEFARKN</sequence>
<dbReference type="PROSITE" id="PS51781">
    <property type="entry name" value="SH3B"/>
    <property type="match status" value="1"/>
</dbReference>
<proteinExistence type="predicted"/>
<accession>A0A0G0KGX8</accession>
<dbReference type="AlphaFoldDB" id="A0A0G0KGX8"/>
<dbReference type="Pfam" id="PF08239">
    <property type="entry name" value="SH3_3"/>
    <property type="match status" value="1"/>
</dbReference>
<gene>
    <name evidence="2" type="ORF">US96_C0027G0019</name>
</gene>
<dbReference type="Pfam" id="PF08308">
    <property type="entry name" value="PEGA"/>
    <property type="match status" value="1"/>
</dbReference>
<dbReference type="Gene3D" id="2.30.30.40">
    <property type="entry name" value="SH3 Domains"/>
    <property type="match status" value="1"/>
</dbReference>
<dbReference type="GO" id="GO:0004674">
    <property type="term" value="F:protein serine/threonine kinase activity"/>
    <property type="evidence" value="ECO:0007669"/>
    <property type="project" value="UniProtKB-KW"/>
</dbReference>
<keyword evidence="2" id="KW-0723">Serine/threonine-protein kinase</keyword>
<evidence type="ECO:0000313" key="3">
    <source>
        <dbReference type="Proteomes" id="UP000034181"/>
    </source>
</evidence>
<comment type="caution">
    <text evidence="2">The sequence shown here is derived from an EMBL/GenBank/DDBJ whole genome shotgun (WGS) entry which is preliminary data.</text>
</comment>